<keyword evidence="3" id="KW-0859">Xylose metabolism</keyword>
<evidence type="ECO:0000256" key="1">
    <source>
        <dbReference type="ARBA" id="ARBA00002486"/>
    </source>
</evidence>
<dbReference type="Pfam" id="PF00480">
    <property type="entry name" value="ROK"/>
    <property type="match status" value="1"/>
</dbReference>
<accession>A0A9W5YBH6</accession>
<sequence>MLLLNTVNQQIIKETNRARILKLIRAKKEITIKDIAKILGTSIPTVISNVNELINIGIVEEGGVAESSGGRKPVIIRMIPEARLSFGVDISPNKISIALMDLNATILEEKSSEYETNKSFEGILCITREIIESIIKKNNIKRDKILGIGFSLPGIVDEENLVLEIAPNINVKNFDFKPYEKFFGFPVYIENEANDAAIGEAELGISSHYNNLVFISITEGIGTGIIIQNHLYKSTSKRAGEFGHMRITDDAIKCNCGRTGCWELYASETALLKNYNDKSSSKVKTVSQFIGKVENEDSLACEVFNQYIRYLAVGIENVILTISPEKIIIGGKISKYHELYEKTLVEYINSESVLYPIDESIIGYSSLKGRASIIGAGLLPINQLIRTGAATL</sequence>
<dbReference type="InterPro" id="IPR036390">
    <property type="entry name" value="WH_DNA-bd_sf"/>
</dbReference>
<comment type="caution">
    <text evidence="4">The sequence shown here is derived from an EMBL/GenBank/DDBJ whole genome shotgun (WGS) entry which is preliminary data.</text>
</comment>
<organism evidence="4 5">
    <name type="scientific">Vallitalea longa</name>
    <dbReference type="NCBI Taxonomy" id="2936439"/>
    <lineage>
        <taxon>Bacteria</taxon>
        <taxon>Bacillati</taxon>
        <taxon>Bacillota</taxon>
        <taxon>Clostridia</taxon>
        <taxon>Lachnospirales</taxon>
        <taxon>Vallitaleaceae</taxon>
        <taxon>Vallitalea</taxon>
    </lineage>
</organism>
<proteinExistence type="inferred from homology"/>
<dbReference type="SUPFAM" id="SSF46785">
    <property type="entry name" value="Winged helix' DNA-binding domain"/>
    <property type="match status" value="1"/>
</dbReference>
<evidence type="ECO:0000313" key="4">
    <source>
        <dbReference type="EMBL" id="GKX29540.1"/>
    </source>
</evidence>
<evidence type="ECO:0000256" key="3">
    <source>
        <dbReference type="ARBA" id="ARBA00022629"/>
    </source>
</evidence>
<dbReference type="InterPro" id="IPR011991">
    <property type="entry name" value="ArsR-like_HTH"/>
</dbReference>
<dbReference type="InterPro" id="IPR036388">
    <property type="entry name" value="WH-like_DNA-bd_sf"/>
</dbReference>
<dbReference type="Gene3D" id="1.10.10.10">
    <property type="entry name" value="Winged helix-like DNA-binding domain superfamily/Winged helix DNA-binding domain"/>
    <property type="match status" value="1"/>
</dbReference>
<dbReference type="InterPro" id="IPR000600">
    <property type="entry name" value="ROK"/>
</dbReference>
<dbReference type="AlphaFoldDB" id="A0A9W5YBH6"/>
<gene>
    <name evidence="4" type="primary">xylR_1</name>
    <name evidence="4" type="ORF">SH1V18_20200</name>
</gene>
<dbReference type="Pfam" id="PF13412">
    <property type="entry name" value="HTH_24"/>
    <property type="match status" value="1"/>
</dbReference>
<keyword evidence="3" id="KW-0119">Carbohydrate metabolism</keyword>
<evidence type="ECO:0000313" key="5">
    <source>
        <dbReference type="Proteomes" id="UP001144256"/>
    </source>
</evidence>
<comment type="similarity">
    <text evidence="2">Belongs to the ROK (NagC/XylR) family.</text>
</comment>
<dbReference type="Gene3D" id="3.30.420.40">
    <property type="match status" value="2"/>
</dbReference>
<dbReference type="GO" id="GO:0042732">
    <property type="term" value="P:D-xylose metabolic process"/>
    <property type="evidence" value="ECO:0007669"/>
    <property type="project" value="UniProtKB-KW"/>
</dbReference>
<dbReference type="SUPFAM" id="SSF53067">
    <property type="entry name" value="Actin-like ATPase domain"/>
    <property type="match status" value="1"/>
</dbReference>
<name>A0A9W5YBH6_9FIRM</name>
<dbReference type="CDD" id="cd00090">
    <property type="entry name" value="HTH_ARSR"/>
    <property type="match status" value="1"/>
</dbReference>
<dbReference type="PANTHER" id="PTHR18964">
    <property type="entry name" value="ROK (REPRESSOR, ORF, KINASE) FAMILY"/>
    <property type="match status" value="1"/>
</dbReference>
<dbReference type="EMBL" id="BRLB01000004">
    <property type="protein sequence ID" value="GKX29540.1"/>
    <property type="molecule type" value="Genomic_DNA"/>
</dbReference>
<dbReference type="Proteomes" id="UP001144256">
    <property type="component" value="Unassembled WGS sequence"/>
</dbReference>
<dbReference type="RefSeq" id="WP_281815077.1">
    <property type="nucleotide sequence ID" value="NZ_BRLB01000004.1"/>
</dbReference>
<keyword evidence="5" id="KW-1185">Reference proteome</keyword>
<dbReference type="InterPro" id="IPR043129">
    <property type="entry name" value="ATPase_NBD"/>
</dbReference>
<protein>
    <submittedName>
        <fullName evidence="4">ArsR family transcriptional regulator</fullName>
    </submittedName>
</protein>
<comment type="function">
    <text evidence="1">Transcriptional repressor of xylose-utilizing enzymes.</text>
</comment>
<dbReference type="PANTHER" id="PTHR18964:SF110">
    <property type="entry name" value="TRANSCRIPTIONAL REGULATOR, XYLR-RELATED"/>
    <property type="match status" value="1"/>
</dbReference>
<reference evidence="4" key="1">
    <citation type="submission" date="2022-06" db="EMBL/GenBank/DDBJ databases">
        <title>Vallitalea longa sp. nov., an anaerobic bacterium isolated from marine sediment.</title>
        <authorList>
            <person name="Hirano S."/>
            <person name="Terahara T."/>
            <person name="Mori K."/>
            <person name="Hamada M."/>
            <person name="Matsumoto R."/>
            <person name="Kobayashi T."/>
        </authorList>
    </citation>
    <scope>NUCLEOTIDE SEQUENCE</scope>
    <source>
        <strain evidence="4">SH18-1</strain>
    </source>
</reference>
<evidence type="ECO:0000256" key="2">
    <source>
        <dbReference type="ARBA" id="ARBA00006479"/>
    </source>
</evidence>